<dbReference type="InterPro" id="IPR036457">
    <property type="entry name" value="PPM-type-like_dom_sf"/>
</dbReference>
<dbReference type="Proteomes" id="UP000245959">
    <property type="component" value="Unassembled WGS sequence"/>
</dbReference>
<gene>
    <name evidence="5" type="ORF">C8D82_106109</name>
</gene>
<dbReference type="PROSITE" id="PS50885">
    <property type="entry name" value="HAMP"/>
    <property type="match status" value="1"/>
</dbReference>
<dbReference type="EMBL" id="QEKH01000006">
    <property type="protein sequence ID" value="PVY44591.1"/>
    <property type="molecule type" value="Genomic_DNA"/>
</dbReference>
<dbReference type="InterPro" id="IPR003660">
    <property type="entry name" value="HAMP_dom"/>
</dbReference>
<comment type="caution">
    <text evidence="5">The sequence shown here is derived from an EMBL/GenBank/DDBJ whole genome shotgun (WGS) entry which is preliminary data.</text>
</comment>
<dbReference type="Gene3D" id="3.30.450.20">
    <property type="entry name" value="PAS domain"/>
    <property type="match status" value="1"/>
</dbReference>
<dbReference type="GO" id="GO:0016020">
    <property type="term" value="C:membrane"/>
    <property type="evidence" value="ECO:0007669"/>
    <property type="project" value="InterPro"/>
</dbReference>
<dbReference type="SMART" id="SM00304">
    <property type="entry name" value="HAMP"/>
    <property type="match status" value="1"/>
</dbReference>
<reference evidence="5 6" key="1">
    <citation type="submission" date="2018-04" db="EMBL/GenBank/DDBJ databases">
        <title>Genomic Encyclopedia of Type Strains, Phase IV (KMG-IV): sequencing the most valuable type-strain genomes for metagenomic binning, comparative biology and taxonomic classification.</title>
        <authorList>
            <person name="Goeker M."/>
        </authorList>
    </citation>
    <scope>NUCLEOTIDE SEQUENCE [LARGE SCALE GENOMIC DNA]</scope>
    <source>
        <strain evidence="5 6">DSM 14823</strain>
    </source>
</reference>
<dbReference type="AlphaFoldDB" id="A0A2U1B7J7"/>
<feature type="transmembrane region" description="Helical" evidence="2">
    <location>
        <begin position="12"/>
        <end position="32"/>
    </location>
</feature>
<dbReference type="InterPro" id="IPR001932">
    <property type="entry name" value="PPM-type_phosphatase-like_dom"/>
</dbReference>
<evidence type="ECO:0000313" key="6">
    <source>
        <dbReference type="Proteomes" id="UP000245959"/>
    </source>
</evidence>
<evidence type="ECO:0000256" key="1">
    <source>
        <dbReference type="ARBA" id="ARBA00022801"/>
    </source>
</evidence>
<dbReference type="Pfam" id="PF22673">
    <property type="entry name" value="MCP-like_PDC_1"/>
    <property type="match status" value="1"/>
</dbReference>
<dbReference type="CDD" id="cd12913">
    <property type="entry name" value="PDC1_MCP_like"/>
    <property type="match status" value="1"/>
</dbReference>
<evidence type="ECO:0000256" key="2">
    <source>
        <dbReference type="SAM" id="Phobius"/>
    </source>
</evidence>
<dbReference type="GeneID" id="78294542"/>
<keyword evidence="2" id="KW-1133">Transmembrane helix</keyword>
<feature type="domain" description="HAMP" evidence="3">
    <location>
        <begin position="372"/>
        <end position="425"/>
    </location>
</feature>
<feature type="transmembrane region" description="Helical" evidence="2">
    <location>
        <begin position="350"/>
        <end position="370"/>
    </location>
</feature>
<dbReference type="InterPro" id="IPR052016">
    <property type="entry name" value="Bact_Sigma-Reg"/>
</dbReference>
<feature type="domain" description="PPM-type phosphatase" evidence="4">
    <location>
        <begin position="464"/>
        <end position="687"/>
    </location>
</feature>
<dbReference type="GO" id="GO:0016791">
    <property type="term" value="F:phosphatase activity"/>
    <property type="evidence" value="ECO:0007669"/>
    <property type="project" value="TreeGrafter"/>
</dbReference>
<dbReference type="SMART" id="SM00331">
    <property type="entry name" value="PP2C_SIG"/>
    <property type="match status" value="1"/>
</dbReference>
<proteinExistence type="predicted"/>
<dbReference type="PROSITE" id="PS51746">
    <property type="entry name" value="PPM_2"/>
    <property type="match status" value="1"/>
</dbReference>
<evidence type="ECO:0000313" key="5">
    <source>
        <dbReference type="EMBL" id="PVY44591.1"/>
    </source>
</evidence>
<dbReference type="Gene3D" id="3.60.40.10">
    <property type="entry name" value="PPM-type phosphatase domain"/>
    <property type="match status" value="1"/>
</dbReference>
<keyword evidence="6" id="KW-1185">Reference proteome</keyword>
<organism evidence="5 6">
    <name type="scientific">Victivallis vadensis</name>
    <dbReference type="NCBI Taxonomy" id="172901"/>
    <lineage>
        <taxon>Bacteria</taxon>
        <taxon>Pseudomonadati</taxon>
        <taxon>Lentisphaerota</taxon>
        <taxon>Lentisphaeria</taxon>
        <taxon>Victivallales</taxon>
        <taxon>Victivallaceae</taxon>
        <taxon>Victivallis</taxon>
    </lineage>
</organism>
<dbReference type="PANTHER" id="PTHR43156">
    <property type="entry name" value="STAGE II SPORULATION PROTEIN E-RELATED"/>
    <property type="match status" value="1"/>
</dbReference>
<name>A0A2U1B7J7_9BACT</name>
<keyword evidence="2" id="KW-0472">Membrane</keyword>
<dbReference type="Pfam" id="PF07228">
    <property type="entry name" value="SpoIIE"/>
    <property type="match status" value="1"/>
</dbReference>
<dbReference type="CDD" id="cd06225">
    <property type="entry name" value="HAMP"/>
    <property type="match status" value="1"/>
</dbReference>
<sequence>MKRFRDLSLTVKLNIALITLLAAIFAFSFIWMRREVRNLLTGEISRTAQMSVELAARKINAGFPVVATGAAEFASVLETLEPDEADMRRMLERTYRQLKTQVPALCGISIAYPPDDPVAAGRYFMLYIHEGPAGEPRVVRLGGPGYQYDKFDWFVLPELLGRSIWTEPYFDTYARLHMTTWSQLIRKPDGQFRGVVGFDLSLAGLGRMVKDADAYGYGEEFLLSRFGRFAVFPGEMPAEAENDWLETTEAEAPPLPAEDRRHHVYNTTIFSMADAMAGSAFSDSLELSKLRRVGKAMLAGETGHARLGLLSRERDEAQWLYFAPCSTPGWSVGVIYPEKMLMKQLDQLEWQIGSLAVLGILMMVLTVAVINRRFSHPLVRLAGVAQSIGSGNFNTPVPAVRGLDEIGRLSSAFHSMQHELKRYVDELQENTAIRQKIESELEVARQIQRSILPAMLPPLPETPEFSLFALLRPARAVGGDLYDFFFLDEFHWCFIIGDVSGKGVPAALFMAVTQTLQRSESEKQHSPGALISRINNLLVRNNDSMMFVTYFLGVLDIRTGEVEYTNAGHNPPYILQGCGELKLLNTRHGPALGVVENQEYGSSRITLEEGDALVLYTDGVVEAMNPEFHEFGAESLRQVLARDRGLEPRIIGGDIVAAVDRFADGAEQADDITLLVLKYRKNGIAAG</sequence>
<dbReference type="PANTHER" id="PTHR43156:SF2">
    <property type="entry name" value="STAGE II SPORULATION PROTEIN E"/>
    <property type="match status" value="1"/>
</dbReference>
<dbReference type="Pfam" id="PF00672">
    <property type="entry name" value="HAMP"/>
    <property type="match status" value="1"/>
</dbReference>
<dbReference type="RefSeq" id="WP_116883221.1">
    <property type="nucleotide sequence ID" value="NZ_QEKH01000006.1"/>
</dbReference>
<evidence type="ECO:0000259" key="4">
    <source>
        <dbReference type="PROSITE" id="PS51746"/>
    </source>
</evidence>
<evidence type="ECO:0000259" key="3">
    <source>
        <dbReference type="PROSITE" id="PS50885"/>
    </source>
</evidence>
<keyword evidence="2" id="KW-0812">Transmembrane</keyword>
<accession>A0A2U1B7J7</accession>
<keyword evidence="1" id="KW-0378">Hydrolase</keyword>
<dbReference type="Gene3D" id="6.10.340.10">
    <property type="match status" value="1"/>
</dbReference>
<dbReference type="GO" id="GO:0007165">
    <property type="term" value="P:signal transduction"/>
    <property type="evidence" value="ECO:0007669"/>
    <property type="project" value="InterPro"/>
</dbReference>
<dbReference type="SUPFAM" id="SSF158472">
    <property type="entry name" value="HAMP domain-like"/>
    <property type="match status" value="1"/>
</dbReference>
<dbReference type="SUPFAM" id="SSF81606">
    <property type="entry name" value="PP2C-like"/>
    <property type="match status" value="1"/>
</dbReference>
<protein>
    <submittedName>
        <fullName evidence="5">Serine phosphatase</fullName>
    </submittedName>
</protein>